<dbReference type="SUPFAM" id="SSF51182">
    <property type="entry name" value="RmlC-like cupins"/>
    <property type="match status" value="1"/>
</dbReference>
<proteinExistence type="predicted"/>
<protein>
    <recommendedName>
        <fullName evidence="3">Cupin</fullName>
    </recommendedName>
</protein>
<name>A0A0K2GHS6_NITMO</name>
<dbReference type="STRING" id="42253.NITMOv2_4099"/>
<dbReference type="EMBL" id="CP011801">
    <property type="protein sequence ID" value="ALA60481.1"/>
    <property type="molecule type" value="Genomic_DNA"/>
</dbReference>
<keyword evidence="2" id="KW-1185">Reference proteome</keyword>
<dbReference type="Proteomes" id="UP000069205">
    <property type="component" value="Chromosome"/>
</dbReference>
<dbReference type="AlphaFoldDB" id="A0A0K2GHS6"/>
<organism evidence="1 2">
    <name type="scientific">Nitrospira moscoviensis</name>
    <dbReference type="NCBI Taxonomy" id="42253"/>
    <lineage>
        <taxon>Bacteria</taxon>
        <taxon>Pseudomonadati</taxon>
        <taxon>Nitrospirota</taxon>
        <taxon>Nitrospiria</taxon>
        <taxon>Nitrospirales</taxon>
        <taxon>Nitrospiraceae</taxon>
        <taxon>Nitrospira</taxon>
    </lineage>
</organism>
<dbReference type="InterPro" id="IPR014710">
    <property type="entry name" value="RmlC-like_jellyroll"/>
</dbReference>
<accession>A0A0K2GHS6</accession>
<dbReference type="PATRIC" id="fig|42253.5.peg.4047"/>
<dbReference type="InterPro" id="IPR011051">
    <property type="entry name" value="RmlC_Cupin_sf"/>
</dbReference>
<dbReference type="Gene3D" id="2.60.120.10">
    <property type="entry name" value="Jelly Rolls"/>
    <property type="match status" value="1"/>
</dbReference>
<dbReference type="RefSeq" id="WP_053381336.1">
    <property type="nucleotide sequence ID" value="NZ_CP011801.1"/>
</dbReference>
<sequence length="121" mass="13100">MAQLIERPTRIEAAGNKPKLIDEYIGLVNSQTAQLSIARMQSPAGWREPGQTPEFDEYTIVLNGLLRVETTAGIVDVHAGQAVITRKGEWVRYSTPGPAGAEYVAVCLPAFSPATVHRDPA</sequence>
<reference evidence="1 2" key="1">
    <citation type="journal article" date="2015" name="Proc. Natl. Acad. Sci. U.S.A.">
        <title>Expanded metabolic versatility of ubiquitous nitrite-oxidizing bacteria from the genus Nitrospira.</title>
        <authorList>
            <person name="Koch H."/>
            <person name="Lucker S."/>
            <person name="Albertsen M."/>
            <person name="Kitzinger K."/>
            <person name="Herbold C."/>
            <person name="Spieck E."/>
            <person name="Nielsen P.H."/>
            <person name="Wagner M."/>
            <person name="Daims H."/>
        </authorList>
    </citation>
    <scope>NUCLEOTIDE SEQUENCE [LARGE SCALE GENOMIC DNA]</scope>
    <source>
        <strain evidence="1 2">NSP M-1</strain>
    </source>
</reference>
<evidence type="ECO:0000313" key="1">
    <source>
        <dbReference type="EMBL" id="ALA60481.1"/>
    </source>
</evidence>
<evidence type="ECO:0008006" key="3">
    <source>
        <dbReference type="Google" id="ProtNLM"/>
    </source>
</evidence>
<gene>
    <name evidence="1" type="ORF">NITMOv2_4099</name>
</gene>
<dbReference type="OrthoDB" id="160522at2"/>
<dbReference type="KEGG" id="nmv:NITMOv2_4099"/>
<evidence type="ECO:0000313" key="2">
    <source>
        <dbReference type="Proteomes" id="UP000069205"/>
    </source>
</evidence>